<keyword evidence="2" id="KW-1185">Reference proteome</keyword>
<accession>A0A2P9AD88</accession>
<evidence type="ECO:0000313" key="2">
    <source>
        <dbReference type="Proteomes" id="UP000245698"/>
    </source>
</evidence>
<protein>
    <submittedName>
        <fullName evidence="1">Uncharacterized protein</fullName>
    </submittedName>
</protein>
<proteinExistence type="predicted"/>
<evidence type="ECO:0000313" key="1">
    <source>
        <dbReference type="EMBL" id="SJM29097.1"/>
    </source>
</evidence>
<dbReference type="EMBL" id="FUIG01000013">
    <property type="protein sequence ID" value="SJM29097.1"/>
    <property type="molecule type" value="Genomic_DNA"/>
</dbReference>
<sequence length="74" mass="8048">MVPVAWIRLRHRVGLVAAVLQSPERHPLPSNVGQGRPKPPCVDVDFAMSIVVDAVATLANGVPQVSDLKRDIWT</sequence>
<organism evidence="1 2">
    <name type="scientific">Mesorhizobium delmotii</name>
    <dbReference type="NCBI Taxonomy" id="1631247"/>
    <lineage>
        <taxon>Bacteria</taxon>
        <taxon>Pseudomonadati</taxon>
        <taxon>Pseudomonadota</taxon>
        <taxon>Alphaproteobacteria</taxon>
        <taxon>Hyphomicrobiales</taxon>
        <taxon>Phyllobacteriaceae</taxon>
        <taxon>Mesorhizobium</taxon>
    </lineage>
</organism>
<dbReference type="AlphaFoldDB" id="A0A2P9AD88"/>
<gene>
    <name evidence="1" type="ORF">BQ8482_111027</name>
</gene>
<reference evidence="2" key="1">
    <citation type="submission" date="2016-12" db="EMBL/GenBank/DDBJ databases">
        <authorList>
            <person name="Brunel B."/>
        </authorList>
    </citation>
    <scope>NUCLEOTIDE SEQUENCE [LARGE SCALE GENOMIC DNA]</scope>
</reference>
<dbReference type="Proteomes" id="UP000245698">
    <property type="component" value="Unassembled WGS sequence"/>
</dbReference>
<name>A0A2P9AD88_9HYPH</name>